<name>A0A9P9WFF2_9PEZI</name>
<accession>A0A9P9WFF2</accession>
<dbReference type="SUPFAM" id="SSF81383">
    <property type="entry name" value="F-box domain"/>
    <property type="match status" value="1"/>
</dbReference>
<evidence type="ECO:0000313" key="1">
    <source>
        <dbReference type="EMBL" id="KAI1860521.1"/>
    </source>
</evidence>
<evidence type="ECO:0000313" key="2">
    <source>
        <dbReference type="Proteomes" id="UP000829685"/>
    </source>
</evidence>
<organism evidence="1 2">
    <name type="scientific">Neoarthrinium moseri</name>
    <dbReference type="NCBI Taxonomy" id="1658444"/>
    <lineage>
        <taxon>Eukaryota</taxon>
        <taxon>Fungi</taxon>
        <taxon>Dikarya</taxon>
        <taxon>Ascomycota</taxon>
        <taxon>Pezizomycotina</taxon>
        <taxon>Sordariomycetes</taxon>
        <taxon>Xylariomycetidae</taxon>
        <taxon>Amphisphaeriales</taxon>
        <taxon>Apiosporaceae</taxon>
        <taxon>Neoarthrinium</taxon>
    </lineage>
</organism>
<keyword evidence="2" id="KW-1185">Reference proteome</keyword>
<comment type="caution">
    <text evidence="1">The sequence shown here is derived from an EMBL/GenBank/DDBJ whole genome shotgun (WGS) entry which is preliminary data.</text>
</comment>
<dbReference type="AlphaFoldDB" id="A0A9P9WFF2"/>
<proteinExistence type="predicted"/>
<gene>
    <name evidence="1" type="ORF">JX265_009920</name>
</gene>
<reference evidence="1" key="1">
    <citation type="submission" date="2021-03" db="EMBL/GenBank/DDBJ databases">
        <title>Revisited historic fungal species revealed as producer of novel bioactive compounds through whole genome sequencing and comparative genomics.</title>
        <authorList>
            <person name="Vignolle G.A."/>
            <person name="Hochenegger N."/>
            <person name="Mach R.L."/>
            <person name="Mach-Aigner A.R."/>
            <person name="Javad Rahimi M."/>
            <person name="Salim K.A."/>
            <person name="Chan C.M."/>
            <person name="Lim L.B.L."/>
            <person name="Cai F."/>
            <person name="Druzhinina I.S."/>
            <person name="U'Ren J.M."/>
            <person name="Derntl C."/>
        </authorList>
    </citation>
    <scope>NUCLEOTIDE SEQUENCE</scope>
    <source>
        <strain evidence="1">TUCIM 5799</strain>
    </source>
</reference>
<dbReference type="EMBL" id="JAFIMR010000031">
    <property type="protein sequence ID" value="KAI1860521.1"/>
    <property type="molecule type" value="Genomic_DNA"/>
</dbReference>
<sequence length="210" mass="23415">MGSSSCPPLPIEIWIEILSYLTDKRNLPTSWQACRRVSHVLKAAAEEAYKSTCLRTWQLHLLLGTRKCRPRLGATSERRVKVTATMSFDKMSPDGQRVFLHYPHCDYWGLEDVDLIAGDLRLVVQCLPGGAMELWIGSGCSKVGSMSPMLDVGEGGLPGMALEVDREARTVSYYWRPLLSTFLANAHDGNPRAFYGIYGKKRPGRVVRGV</sequence>
<protein>
    <recommendedName>
        <fullName evidence="3">F-box domain-containing protein</fullName>
    </recommendedName>
</protein>
<dbReference type="Proteomes" id="UP000829685">
    <property type="component" value="Unassembled WGS sequence"/>
</dbReference>
<evidence type="ECO:0008006" key="3">
    <source>
        <dbReference type="Google" id="ProtNLM"/>
    </source>
</evidence>
<dbReference type="InterPro" id="IPR036047">
    <property type="entry name" value="F-box-like_dom_sf"/>
</dbReference>